<sequence length="352" mass="36045">MFRGFTAERGPGWAIVAGAVLVGGSPALRRAAPLPALAVACAGGVLTTVLAVSEPGLIALGLTGYLAGAVSERNAAVVTGVAAGVALAAGVQIGEAALGTDTAMGPVALIGMTATALAVGNAVRSRRELDLALRERERRRAVEQRMHIARELHDAVGHHIAVINVQSGVAAMHLRSRPEAAEEALAHVGDAARTVLDELAAVLRVLREPADEEAPTRPAPDLSDVEHLVSSVTAAGTRVAWTVRGQPQQLAPAVDLSAYRLIQESLTNASRHGHGVVRLDLAYSPGELCIEVRNAMAQTSGTGPAGAASGYGLIGMSERVAAVGGEFSAGPQRGREFVVVARLPTATRGEGV</sequence>
<dbReference type="Pfam" id="PF07730">
    <property type="entry name" value="HisKA_3"/>
    <property type="match status" value="1"/>
</dbReference>
<gene>
    <name evidence="10" type="ORF">G5C65_15720</name>
</gene>
<evidence type="ECO:0000256" key="6">
    <source>
        <dbReference type="ARBA" id="ARBA00022777"/>
    </source>
</evidence>
<dbReference type="GO" id="GO:0046983">
    <property type="term" value="F:protein dimerization activity"/>
    <property type="evidence" value="ECO:0007669"/>
    <property type="project" value="InterPro"/>
</dbReference>
<keyword evidence="6 10" id="KW-0418">Kinase</keyword>
<keyword evidence="7" id="KW-0067">ATP-binding</keyword>
<evidence type="ECO:0000256" key="4">
    <source>
        <dbReference type="ARBA" id="ARBA00022679"/>
    </source>
</evidence>
<dbReference type="PANTHER" id="PTHR24421">
    <property type="entry name" value="NITRATE/NITRITE SENSOR PROTEIN NARX-RELATED"/>
    <property type="match status" value="1"/>
</dbReference>
<evidence type="ECO:0000256" key="2">
    <source>
        <dbReference type="ARBA" id="ARBA00012438"/>
    </source>
</evidence>
<dbReference type="GO" id="GO:0000155">
    <property type="term" value="F:phosphorelay sensor kinase activity"/>
    <property type="evidence" value="ECO:0007669"/>
    <property type="project" value="InterPro"/>
</dbReference>
<dbReference type="PANTHER" id="PTHR24421:SF10">
    <property type="entry name" value="NITRATE_NITRITE SENSOR PROTEIN NARQ"/>
    <property type="match status" value="1"/>
</dbReference>
<dbReference type="CDD" id="cd16917">
    <property type="entry name" value="HATPase_UhpB-NarQ-NarX-like"/>
    <property type="match status" value="1"/>
</dbReference>
<evidence type="ECO:0000313" key="11">
    <source>
        <dbReference type="Proteomes" id="UP000477722"/>
    </source>
</evidence>
<name>A0A6G4WWW6_9ACTN</name>
<dbReference type="EMBL" id="JAAKZZ010000139">
    <property type="protein sequence ID" value="NGO69779.1"/>
    <property type="molecule type" value="Genomic_DNA"/>
</dbReference>
<accession>A0A6G4WWW6</accession>
<evidence type="ECO:0000256" key="3">
    <source>
        <dbReference type="ARBA" id="ARBA00022553"/>
    </source>
</evidence>
<evidence type="ECO:0000256" key="7">
    <source>
        <dbReference type="ARBA" id="ARBA00022840"/>
    </source>
</evidence>
<protein>
    <recommendedName>
        <fullName evidence="2">histidine kinase</fullName>
        <ecNumber evidence="2">2.7.13.3</ecNumber>
    </recommendedName>
</protein>
<evidence type="ECO:0000256" key="8">
    <source>
        <dbReference type="ARBA" id="ARBA00023012"/>
    </source>
</evidence>
<evidence type="ECO:0000256" key="1">
    <source>
        <dbReference type="ARBA" id="ARBA00000085"/>
    </source>
</evidence>
<feature type="domain" description="Signal transduction histidine kinase subgroup 3 dimerisation and phosphoacceptor" evidence="9">
    <location>
        <begin position="145"/>
        <end position="210"/>
    </location>
</feature>
<keyword evidence="4" id="KW-0808">Transferase</keyword>
<keyword evidence="11" id="KW-1185">Reference proteome</keyword>
<evidence type="ECO:0000313" key="10">
    <source>
        <dbReference type="EMBL" id="NGO69779.1"/>
    </source>
</evidence>
<dbReference type="InterPro" id="IPR036890">
    <property type="entry name" value="HATPase_C_sf"/>
</dbReference>
<dbReference type="AlphaFoldDB" id="A0A6G4WWW6"/>
<comment type="catalytic activity">
    <reaction evidence="1">
        <text>ATP + protein L-histidine = ADP + protein N-phospho-L-histidine.</text>
        <dbReference type="EC" id="2.7.13.3"/>
    </reaction>
</comment>
<dbReference type="GO" id="GO:0005524">
    <property type="term" value="F:ATP binding"/>
    <property type="evidence" value="ECO:0007669"/>
    <property type="project" value="UniProtKB-KW"/>
</dbReference>
<evidence type="ECO:0000259" key="9">
    <source>
        <dbReference type="Pfam" id="PF07730"/>
    </source>
</evidence>
<comment type="caution">
    <text evidence="10">The sequence shown here is derived from an EMBL/GenBank/DDBJ whole genome shotgun (WGS) entry which is preliminary data.</text>
</comment>
<dbReference type="Proteomes" id="UP000477722">
    <property type="component" value="Unassembled WGS sequence"/>
</dbReference>
<dbReference type="InterPro" id="IPR050482">
    <property type="entry name" value="Sensor_HK_TwoCompSys"/>
</dbReference>
<reference evidence="10 11" key="1">
    <citation type="submission" date="2020-02" db="EMBL/GenBank/DDBJ databases">
        <title>Whole-genome analyses of novel actinobacteria.</title>
        <authorList>
            <person name="Sahin N."/>
            <person name="Tatar D."/>
        </authorList>
    </citation>
    <scope>NUCLEOTIDE SEQUENCE [LARGE SCALE GENOMIC DNA]</scope>
    <source>
        <strain evidence="10 11">SB3404</strain>
    </source>
</reference>
<proteinExistence type="predicted"/>
<dbReference type="Gene3D" id="1.20.5.1930">
    <property type="match status" value="1"/>
</dbReference>
<keyword evidence="8" id="KW-0902">Two-component regulatory system</keyword>
<keyword evidence="5" id="KW-0547">Nucleotide-binding</keyword>
<dbReference type="EC" id="2.7.13.3" evidence="2"/>
<keyword evidence="3" id="KW-0597">Phosphoprotein</keyword>
<dbReference type="GO" id="GO:0016020">
    <property type="term" value="C:membrane"/>
    <property type="evidence" value="ECO:0007669"/>
    <property type="project" value="InterPro"/>
</dbReference>
<organism evidence="10 11">
    <name type="scientific">Streptomyces boncukensis</name>
    <dbReference type="NCBI Taxonomy" id="2711219"/>
    <lineage>
        <taxon>Bacteria</taxon>
        <taxon>Bacillati</taxon>
        <taxon>Actinomycetota</taxon>
        <taxon>Actinomycetes</taxon>
        <taxon>Kitasatosporales</taxon>
        <taxon>Streptomycetaceae</taxon>
        <taxon>Streptomyces</taxon>
    </lineage>
</organism>
<dbReference type="Gene3D" id="3.30.565.10">
    <property type="entry name" value="Histidine kinase-like ATPase, C-terminal domain"/>
    <property type="match status" value="1"/>
</dbReference>
<evidence type="ECO:0000256" key="5">
    <source>
        <dbReference type="ARBA" id="ARBA00022741"/>
    </source>
</evidence>
<dbReference type="InterPro" id="IPR011712">
    <property type="entry name" value="Sig_transdc_His_kin_sub3_dim/P"/>
</dbReference>
<dbReference type="SUPFAM" id="SSF55874">
    <property type="entry name" value="ATPase domain of HSP90 chaperone/DNA topoisomerase II/histidine kinase"/>
    <property type="match status" value="1"/>
</dbReference>